<evidence type="ECO:0000259" key="1">
    <source>
        <dbReference type="PROSITE" id="PS51767"/>
    </source>
</evidence>
<dbReference type="Gene3D" id="2.40.70.10">
    <property type="entry name" value="Acid Proteases"/>
    <property type="match status" value="2"/>
</dbReference>
<evidence type="ECO:0000313" key="2">
    <source>
        <dbReference type="EMBL" id="KAF4676660.1"/>
    </source>
</evidence>
<dbReference type="SUPFAM" id="SSF50630">
    <property type="entry name" value="Acid proteases"/>
    <property type="match status" value="1"/>
</dbReference>
<accession>A0A7J6MZM3</accession>
<dbReference type="Proteomes" id="UP000591131">
    <property type="component" value="Unassembled WGS sequence"/>
</dbReference>
<dbReference type="InterPro" id="IPR021109">
    <property type="entry name" value="Peptidase_aspartic_dom_sf"/>
</dbReference>
<comment type="caution">
    <text evidence="2">The sequence shown here is derived from an EMBL/GenBank/DDBJ whole genome shotgun (WGS) entry which is preliminary data.</text>
</comment>
<evidence type="ECO:0000313" key="3">
    <source>
        <dbReference type="Proteomes" id="UP000591131"/>
    </source>
</evidence>
<dbReference type="EMBL" id="JAAPAO010000031">
    <property type="protein sequence ID" value="KAF4676660.1"/>
    <property type="molecule type" value="Genomic_DNA"/>
</dbReference>
<reference evidence="2 3" key="1">
    <citation type="submission" date="2020-04" db="EMBL/GenBank/DDBJ databases">
        <title>Perkinsus chesapeaki whole genome sequence.</title>
        <authorList>
            <person name="Bogema D.R."/>
        </authorList>
    </citation>
    <scope>NUCLEOTIDE SEQUENCE [LARGE SCALE GENOMIC DNA]</scope>
    <source>
        <strain evidence="2">ATCC PRA-425</strain>
    </source>
</reference>
<dbReference type="PROSITE" id="PS51767">
    <property type="entry name" value="PEPTIDASE_A1"/>
    <property type="match status" value="1"/>
</dbReference>
<proteinExistence type="predicted"/>
<dbReference type="InterPro" id="IPR033121">
    <property type="entry name" value="PEPTIDASE_A1"/>
</dbReference>
<gene>
    <name evidence="2" type="ORF">FOL47_005611</name>
</gene>
<protein>
    <recommendedName>
        <fullName evidence="1">Peptidase A1 domain-containing protein</fullName>
    </recommendedName>
</protein>
<sequence length="360" mass="40603">MSVKASHITIPFADNKASLALDGQYANFMIDTGSARSFAIYGPEYERRNCEGSCKHVGVCYFCLPDSPCHDTFERKKWNVRFSDGDVYTYVEHTVSLKIGEVTIKDFKIGLAIDFYNREGEEMAHPAHGQLGLSYGRKGIPETFLEQLQRHEVITHLAYWVRTATDGSDFAGNLTLDDSSRTYSHTMHISSGTGSQGRMLSLPVWPLQLANPQGHLIQPRRRRANQVGPADWRVDTRAGSIFTTSGDFEFFLEAAGRYLWMGNDSRWFMVEKANIRNLPTLIYDIGAQDTKTSIRIRPKHYVRCGIFGVCFVGVIPTTRGSGSLGQPFFRAYHAGFDLDSEPPSVYLKAKEFEDEISFYI</sequence>
<keyword evidence="3" id="KW-1185">Reference proteome</keyword>
<name>A0A7J6MZM3_PERCH</name>
<feature type="domain" description="Peptidase A1" evidence="1">
    <location>
        <begin position="13"/>
        <end position="346"/>
    </location>
</feature>
<dbReference type="AlphaFoldDB" id="A0A7J6MZM3"/>
<organism evidence="2 3">
    <name type="scientific">Perkinsus chesapeaki</name>
    <name type="common">Clam parasite</name>
    <name type="synonym">Perkinsus andrewsi</name>
    <dbReference type="NCBI Taxonomy" id="330153"/>
    <lineage>
        <taxon>Eukaryota</taxon>
        <taxon>Sar</taxon>
        <taxon>Alveolata</taxon>
        <taxon>Perkinsozoa</taxon>
        <taxon>Perkinsea</taxon>
        <taxon>Perkinsida</taxon>
        <taxon>Perkinsidae</taxon>
        <taxon>Perkinsus</taxon>
    </lineage>
</organism>